<evidence type="ECO:0000259" key="10">
    <source>
        <dbReference type="Pfam" id="PF07732"/>
    </source>
</evidence>
<keyword evidence="6" id="KW-0472">Membrane</keyword>
<reference evidence="12" key="1">
    <citation type="submission" date="2025-08" db="UniProtKB">
        <authorList>
            <consortium name="RefSeq"/>
        </authorList>
    </citation>
    <scope>IDENTIFICATION</scope>
</reference>
<dbReference type="GO" id="GO:0016491">
    <property type="term" value="F:oxidoreductase activity"/>
    <property type="evidence" value="ECO:0007669"/>
    <property type="project" value="UniProtKB-KW"/>
</dbReference>
<keyword evidence="4" id="KW-0186">Copper</keyword>
<dbReference type="Pfam" id="PF07731">
    <property type="entry name" value="Cu-oxidase_2"/>
    <property type="match status" value="1"/>
</dbReference>
<dbReference type="KEGG" id="dci:103524561"/>
<keyword evidence="2" id="KW-0479">Metal-binding</keyword>
<evidence type="ECO:0000313" key="11">
    <source>
        <dbReference type="Proteomes" id="UP000079169"/>
    </source>
</evidence>
<evidence type="ECO:0000256" key="3">
    <source>
        <dbReference type="ARBA" id="ARBA00023002"/>
    </source>
</evidence>
<dbReference type="GO" id="GO:0006826">
    <property type="term" value="P:iron ion transport"/>
    <property type="evidence" value="ECO:0007669"/>
    <property type="project" value="TreeGrafter"/>
</dbReference>
<evidence type="ECO:0000256" key="6">
    <source>
        <dbReference type="SAM" id="Phobius"/>
    </source>
</evidence>
<feature type="domain" description="Plastocyanin-like" evidence="8">
    <location>
        <begin position="219"/>
        <end position="373"/>
    </location>
</feature>
<dbReference type="Gene3D" id="2.60.40.420">
    <property type="entry name" value="Cupredoxins - blue copper proteins"/>
    <property type="match status" value="3"/>
</dbReference>
<dbReference type="InterPro" id="IPR045087">
    <property type="entry name" value="Cu-oxidase_fam"/>
</dbReference>
<dbReference type="CDD" id="cd13858">
    <property type="entry name" value="CuRO_1_tcLCC2_insect_like"/>
    <property type="match status" value="1"/>
</dbReference>
<dbReference type="CDD" id="cd13884">
    <property type="entry name" value="CuRO_2_tcLCC_insect_like"/>
    <property type="match status" value="1"/>
</dbReference>
<dbReference type="GO" id="GO:0005886">
    <property type="term" value="C:plasma membrane"/>
    <property type="evidence" value="ECO:0007669"/>
    <property type="project" value="TreeGrafter"/>
</dbReference>
<evidence type="ECO:0000256" key="5">
    <source>
        <dbReference type="SAM" id="MobiDB-lite"/>
    </source>
</evidence>
<keyword evidence="11" id="KW-1185">Reference proteome</keyword>
<feature type="compositionally biased region" description="Low complexity" evidence="5">
    <location>
        <begin position="763"/>
        <end position="775"/>
    </location>
</feature>
<dbReference type="PROSITE" id="PS00079">
    <property type="entry name" value="MULTICOPPER_OXIDASE1"/>
    <property type="match status" value="1"/>
</dbReference>
<dbReference type="GO" id="GO:0005507">
    <property type="term" value="F:copper ion binding"/>
    <property type="evidence" value="ECO:0007669"/>
    <property type="project" value="InterPro"/>
</dbReference>
<evidence type="ECO:0000256" key="1">
    <source>
        <dbReference type="ARBA" id="ARBA00010609"/>
    </source>
</evidence>
<dbReference type="Pfam" id="PF07732">
    <property type="entry name" value="Cu-oxidase_3"/>
    <property type="match status" value="1"/>
</dbReference>
<keyword evidence="6" id="KW-0812">Transmembrane</keyword>
<name>A0A1S3DUG6_DIACI</name>
<proteinExistence type="inferred from homology"/>
<dbReference type="PaxDb" id="121845-A0A1S3DUG6"/>
<dbReference type="STRING" id="121845.A0A1S3DUG6"/>
<evidence type="ECO:0000256" key="7">
    <source>
        <dbReference type="SAM" id="SignalP"/>
    </source>
</evidence>
<dbReference type="FunFam" id="2.60.40.420:FF:000045">
    <property type="entry name" value="Laccase 2"/>
    <property type="match status" value="1"/>
</dbReference>
<dbReference type="GeneID" id="103524561"/>
<protein>
    <submittedName>
        <fullName evidence="12">Laccase</fullName>
    </submittedName>
</protein>
<feature type="signal peptide" evidence="7">
    <location>
        <begin position="1"/>
        <end position="22"/>
    </location>
</feature>
<evidence type="ECO:0000256" key="4">
    <source>
        <dbReference type="ARBA" id="ARBA00023008"/>
    </source>
</evidence>
<dbReference type="InterPro" id="IPR008972">
    <property type="entry name" value="Cupredoxin"/>
</dbReference>
<gene>
    <name evidence="12" type="primary">LOC103524561</name>
</gene>
<evidence type="ECO:0000313" key="12">
    <source>
        <dbReference type="RefSeq" id="XP_008487811.1"/>
    </source>
</evidence>
<dbReference type="SMR" id="A0A1S3DUG6"/>
<dbReference type="PANTHER" id="PTHR11709:SF394">
    <property type="entry name" value="FI03373P-RELATED"/>
    <property type="match status" value="1"/>
</dbReference>
<dbReference type="SUPFAM" id="SSF49503">
    <property type="entry name" value="Cupredoxins"/>
    <property type="match status" value="3"/>
</dbReference>
<dbReference type="InterPro" id="IPR011707">
    <property type="entry name" value="Cu-oxidase-like_N"/>
</dbReference>
<dbReference type="PANTHER" id="PTHR11709">
    <property type="entry name" value="MULTI-COPPER OXIDASE"/>
    <property type="match status" value="1"/>
</dbReference>
<dbReference type="InterPro" id="IPR002355">
    <property type="entry name" value="Cu_oxidase_Cu_BS"/>
</dbReference>
<comment type="similarity">
    <text evidence="1">Belongs to the multicopper oxidase family.</text>
</comment>
<dbReference type="PROSITE" id="PS00080">
    <property type="entry name" value="MULTICOPPER_OXIDASE2"/>
    <property type="match status" value="1"/>
</dbReference>
<feature type="compositionally biased region" description="Polar residues" evidence="5">
    <location>
        <begin position="723"/>
        <end position="749"/>
    </location>
</feature>
<organism evidence="11 12">
    <name type="scientific">Diaphorina citri</name>
    <name type="common">Asian citrus psyllid</name>
    <dbReference type="NCBI Taxonomy" id="121845"/>
    <lineage>
        <taxon>Eukaryota</taxon>
        <taxon>Metazoa</taxon>
        <taxon>Ecdysozoa</taxon>
        <taxon>Arthropoda</taxon>
        <taxon>Hexapoda</taxon>
        <taxon>Insecta</taxon>
        <taxon>Pterygota</taxon>
        <taxon>Neoptera</taxon>
        <taxon>Paraneoptera</taxon>
        <taxon>Hemiptera</taxon>
        <taxon>Sternorrhyncha</taxon>
        <taxon>Psylloidea</taxon>
        <taxon>Psyllidae</taxon>
        <taxon>Diaphorininae</taxon>
        <taxon>Diaphorina</taxon>
    </lineage>
</organism>
<sequence length="921" mass="103505">MICSAWLIFTITLYMTVHLLQCRLLDAHRSRSALNRMEFMYHYKDKHSCQRECIEGDTRTCTYDFHIEWYYTMSKACYDCPFNVTDCGRLHCIPADGVKRAITVVNRQLPGPAVDVCVGDHVIVNLHNGLMEESTSIHWHGHHQVDSPYMDGVPHLTQCPVPPRSTFRYKFNADSPGTHFWHSHTGSQRGDGSFGAFIIRKPRPREVHAPLYDFDLPEHIMLITDWSHVLGVEMFNAHHHADGDNKPPTILMNGKGRFKEFRSNATVTYTPMEVFTVKQGHSYRFRIINAGYLNCPIELSIANHTLTAINSDGGDIKPISVGSIVSYAGERWDFILNATHHVGNYWIKMRGLMDCDERFTSAYQTAVLRYEGAPDESPAGEVDYDATRTSGTVLNPLNTPSRQAKSTLISELSTVHSASSDVRLQDRANLTFYISYDFYEIDNPHFHLSTLYGFDEVKRLEKVRTPQLNHLSFRFPTFPLLSQRDQIDESTFCSNLTTDRCADSYCECTNVVNVPLESVVELIIIDEGVAYDANHPFHLHGHPFRVVAMERVAKNITRQDVIDMDAKGLIRRNLKDAPLKDTVTVPDGGFTIIRFHATNPGYWLFHCHIEFHVETGMALVFKVGEHEDMAPVPKDFPTCGDYYNVDSVEDEDNEIGEIGEKKEVTTQGSVAGDEIIPGSDDLDKKVQYEVMPTDDVRVNTSDEHVDIVHGVNTTPEHAHTSHSHVNTNGERNIHGHNTTRVGPNTTLTSHKGHSHSPHIPLRPNTATNHANPATADSVYEGNKSKDKVKYIQNERTKSPANKLDNSGIVVNPTYDVVNDNNNEDNDLNTFVPDGSILSDIVPDGSIPEEPYQTEVESNDIPIRTAHKEELNDNILSRIFRSTPGSSDRGSVMMRPASLVLAAISIVIILAVIIFALYKACS</sequence>
<keyword evidence="3" id="KW-0560">Oxidoreductase</keyword>
<accession>A0A1S3DUG6</accession>
<keyword evidence="7" id="KW-0732">Signal</keyword>
<evidence type="ECO:0000259" key="9">
    <source>
        <dbReference type="Pfam" id="PF07731"/>
    </source>
</evidence>
<feature type="domain" description="Plastocyanin-like" evidence="10">
    <location>
        <begin position="91"/>
        <end position="202"/>
    </location>
</feature>
<dbReference type="OMA" id="QAWQGIF"/>
<feature type="chain" id="PRO_5010349702" evidence="7">
    <location>
        <begin position="23"/>
        <end position="921"/>
    </location>
</feature>
<dbReference type="Proteomes" id="UP000079169">
    <property type="component" value="Unplaced"/>
</dbReference>
<feature type="region of interest" description="Disordered" evidence="5">
    <location>
        <begin position="714"/>
        <end position="785"/>
    </location>
</feature>
<dbReference type="FunFam" id="2.60.40.420:FF:000031">
    <property type="entry name" value="Laccase-2 isoform A"/>
    <property type="match status" value="1"/>
</dbReference>
<dbReference type="CDD" id="cd13905">
    <property type="entry name" value="CuRO_3_tcLLC2_insect_like"/>
    <property type="match status" value="1"/>
</dbReference>
<dbReference type="InterPro" id="IPR011706">
    <property type="entry name" value="Cu-oxidase_C"/>
</dbReference>
<feature type="domain" description="Plastocyanin-like" evidence="9">
    <location>
        <begin position="484"/>
        <end position="625"/>
    </location>
</feature>
<feature type="transmembrane region" description="Helical" evidence="6">
    <location>
        <begin position="896"/>
        <end position="917"/>
    </location>
</feature>
<dbReference type="InterPro" id="IPR001117">
    <property type="entry name" value="Cu-oxidase_2nd"/>
</dbReference>
<dbReference type="InterPro" id="IPR033138">
    <property type="entry name" value="Cu_oxidase_CS"/>
</dbReference>
<dbReference type="AlphaFoldDB" id="A0A1S3DUG6"/>
<dbReference type="RefSeq" id="XP_008487811.1">
    <property type="nucleotide sequence ID" value="XM_008489589.3"/>
</dbReference>
<evidence type="ECO:0000259" key="8">
    <source>
        <dbReference type="Pfam" id="PF00394"/>
    </source>
</evidence>
<evidence type="ECO:0000256" key="2">
    <source>
        <dbReference type="ARBA" id="ARBA00022723"/>
    </source>
</evidence>
<keyword evidence="6" id="KW-1133">Transmembrane helix</keyword>
<dbReference type="Pfam" id="PF00394">
    <property type="entry name" value="Cu-oxidase"/>
    <property type="match status" value="1"/>
</dbReference>